<name>A0ABT5P937_9PSED</name>
<dbReference type="Pfam" id="PF05717">
    <property type="entry name" value="TnpB_IS66"/>
    <property type="match status" value="1"/>
</dbReference>
<evidence type="ECO:0000313" key="2">
    <source>
        <dbReference type="Proteomes" id="UP001148184"/>
    </source>
</evidence>
<proteinExistence type="predicted"/>
<keyword evidence="2" id="KW-1185">Reference proteome</keyword>
<gene>
    <name evidence="1" type="ORF">M5G17_14050</name>
</gene>
<sequence length="69" mass="7573">MKVLVHDGVGVWLAARRLNQGKFHWPGIRNGCDVELDSEQLQALVLGLPWQRVGAGGVIIYACSKSTWA</sequence>
<organism evidence="1 2">
    <name type="scientific">Pseudomonas rubra</name>
    <dbReference type="NCBI Taxonomy" id="2942627"/>
    <lineage>
        <taxon>Bacteria</taxon>
        <taxon>Pseudomonadati</taxon>
        <taxon>Pseudomonadota</taxon>
        <taxon>Gammaproteobacteria</taxon>
        <taxon>Pseudomonadales</taxon>
        <taxon>Pseudomonadaceae</taxon>
        <taxon>Pseudomonas</taxon>
    </lineage>
</organism>
<dbReference type="InterPro" id="IPR008878">
    <property type="entry name" value="Transposase_IS66_Orf2"/>
</dbReference>
<reference evidence="1 2" key="1">
    <citation type="submission" date="2022-05" db="EMBL/GenBank/DDBJ databases">
        <title>Novel Pseudomonas spp. Isolated from a Rainbow Trout Aquaculture Facility.</title>
        <authorList>
            <person name="Testerman T."/>
            <person name="Graf J."/>
        </authorList>
    </citation>
    <scope>NUCLEOTIDE SEQUENCE [LARGE SCALE GENOMIC DNA]</scope>
    <source>
        <strain evidence="1 2">ID1025</strain>
    </source>
</reference>
<protein>
    <submittedName>
        <fullName evidence="1">Transposase</fullName>
    </submittedName>
</protein>
<evidence type="ECO:0000313" key="1">
    <source>
        <dbReference type="EMBL" id="MDD1014795.1"/>
    </source>
</evidence>
<dbReference type="PANTHER" id="PTHR36455">
    <property type="match status" value="1"/>
</dbReference>
<dbReference type="EMBL" id="JAMDGZ010000027">
    <property type="protein sequence ID" value="MDD1014795.1"/>
    <property type="molecule type" value="Genomic_DNA"/>
</dbReference>
<comment type="caution">
    <text evidence="1">The sequence shown here is derived from an EMBL/GenBank/DDBJ whole genome shotgun (WGS) entry which is preliminary data.</text>
</comment>
<dbReference type="Proteomes" id="UP001148184">
    <property type="component" value="Unassembled WGS sequence"/>
</dbReference>
<dbReference type="PANTHER" id="PTHR36455:SF1">
    <property type="entry name" value="BLR8292 PROTEIN"/>
    <property type="match status" value="1"/>
</dbReference>
<accession>A0ABT5P937</accession>